<comment type="caution">
    <text evidence="3">The sequence shown here is derived from an EMBL/GenBank/DDBJ whole genome shotgun (WGS) entry which is preliminary data.</text>
</comment>
<feature type="compositionally biased region" description="Gly residues" evidence="1">
    <location>
        <begin position="228"/>
        <end position="238"/>
    </location>
</feature>
<feature type="region of interest" description="Disordered" evidence="1">
    <location>
        <begin position="116"/>
        <end position="138"/>
    </location>
</feature>
<proteinExistence type="predicted"/>
<dbReference type="InterPro" id="IPR018613">
    <property type="entry name" value="Ccdc97-like"/>
</dbReference>
<dbReference type="GeneID" id="59255844"/>
<dbReference type="EMBL" id="JABFCT010000003">
    <property type="protein sequence ID" value="KAF5877360.1"/>
    <property type="molecule type" value="Genomic_DNA"/>
</dbReference>
<sequence>MTSESIHPNIDPHNIEPIVMPHREPNTPEPQTQDSAERVARIRIKNRRKLYLDRHPSYFTAPDLELADPLLYDRCIRRFQTAAEREADGRAKGYSVSLPGVLEADLYRSEAKLAALKGSSDSRPKDEDESVGRIQEDHGVPYLSYARGQSGEVLPEDPDEVPRSKEDGFERWKFEMTLKFLRGEDGDFDYRDVDAGGEWDEIENRDVEERWFEDEEPEWLGEEETGETVGGETGIQDF</sequence>
<feature type="domain" description="CCD97-like C-terminal" evidence="2">
    <location>
        <begin position="46"/>
        <end position="215"/>
    </location>
</feature>
<dbReference type="RefSeq" id="XP_037196306.1">
    <property type="nucleotide sequence ID" value="XM_037332152.1"/>
</dbReference>
<dbReference type="AlphaFoldDB" id="A0A8H6B1E5"/>
<organism evidence="3 4">
    <name type="scientific">Botrytis fragariae</name>
    <dbReference type="NCBI Taxonomy" id="1964551"/>
    <lineage>
        <taxon>Eukaryota</taxon>
        <taxon>Fungi</taxon>
        <taxon>Dikarya</taxon>
        <taxon>Ascomycota</taxon>
        <taxon>Pezizomycotina</taxon>
        <taxon>Leotiomycetes</taxon>
        <taxon>Helotiales</taxon>
        <taxon>Sclerotiniaceae</taxon>
        <taxon>Botrytis</taxon>
    </lineage>
</organism>
<keyword evidence="4" id="KW-1185">Reference proteome</keyword>
<dbReference type="InterPro" id="IPR040233">
    <property type="entry name" value="CCD97-like_C"/>
</dbReference>
<evidence type="ECO:0000256" key="1">
    <source>
        <dbReference type="SAM" id="MobiDB-lite"/>
    </source>
</evidence>
<feature type="region of interest" description="Disordered" evidence="1">
    <location>
        <begin position="1"/>
        <end position="37"/>
    </location>
</feature>
<dbReference type="OrthoDB" id="333176at2759"/>
<reference evidence="3 4" key="1">
    <citation type="journal article" date="2020" name="Phytopathology">
        <title>A high-quality genome resource of Botrytis fragariae, a new and rapidly spreading fungal pathogen causing strawberry gray mold in the U.S.A.</title>
        <authorList>
            <person name="Wu Y."/>
            <person name="Saski C.A."/>
            <person name="Schnabel G."/>
            <person name="Xiao S."/>
            <person name="Hu M."/>
        </authorList>
    </citation>
    <scope>NUCLEOTIDE SEQUENCE [LARGE SCALE GENOMIC DNA]</scope>
    <source>
        <strain evidence="3 4">BVB16</strain>
    </source>
</reference>
<feature type="region of interest" description="Disordered" evidence="1">
    <location>
        <begin position="147"/>
        <end position="166"/>
    </location>
</feature>
<name>A0A8H6B1E5_9HELO</name>
<dbReference type="Pfam" id="PF09747">
    <property type="entry name" value="CCD97-like_C"/>
    <property type="match status" value="1"/>
</dbReference>
<accession>A0A8H6B1E5</accession>
<evidence type="ECO:0000313" key="4">
    <source>
        <dbReference type="Proteomes" id="UP000531561"/>
    </source>
</evidence>
<dbReference type="PANTHER" id="PTHR31840">
    <property type="entry name" value="COILED-COIL DOMAIN-CONTAINING PROTEIN 97"/>
    <property type="match status" value="1"/>
</dbReference>
<dbReference type="PANTHER" id="PTHR31840:SF1">
    <property type="entry name" value="COILED-COIL DOMAIN-CONTAINING PROTEIN 97"/>
    <property type="match status" value="1"/>
</dbReference>
<evidence type="ECO:0000313" key="3">
    <source>
        <dbReference type="EMBL" id="KAF5877360.1"/>
    </source>
</evidence>
<dbReference type="Proteomes" id="UP000531561">
    <property type="component" value="Unassembled WGS sequence"/>
</dbReference>
<gene>
    <name evidence="3" type="ORF">Bfra_001727</name>
</gene>
<protein>
    <recommendedName>
        <fullName evidence="2">CCD97-like C-terminal domain-containing protein</fullName>
    </recommendedName>
</protein>
<feature type="region of interest" description="Disordered" evidence="1">
    <location>
        <begin position="213"/>
        <end position="238"/>
    </location>
</feature>
<feature type="compositionally biased region" description="Basic and acidic residues" evidence="1">
    <location>
        <begin position="120"/>
        <end position="138"/>
    </location>
</feature>
<feature type="compositionally biased region" description="Acidic residues" evidence="1">
    <location>
        <begin position="213"/>
        <end position="226"/>
    </location>
</feature>
<evidence type="ECO:0000259" key="2">
    <source>
        <dbReference type="Pfam" id="PF09747"/>
    </source>
</evidence>